<dbReference type="InterPro" id="IPR015421">
    <property type="entry name" value="PyrdxlP-dep_Trfase_major"/>
</dbReference>
<dbReference type="PANTHER" id="PTHR43807:SF12">
    <property type="entry name" value="AMINOTRANSFERASE, CLASSES I AND II FAMILY PROTEIN, EXPRESSED"/>
    <property type="match status" value="1"/>
</dbReference>
<dbReference type="GO" id="GO:0005737">
    <property type="term" value="C:cytoplasm"/>
    <property type="evidence" value="ECO:0007669"/>
    <property type="project" value="TreeGrafter"/>
</dbReference>
<dbReference type="InterPro" id="IPR015424">
    <property type="entry name" value="PyrdxlP-dep_Trfase"/>
</dbReference>
<organism evidence="7 8">
    <name type="scientific">Panicum virgatum</name>
    <name type="common">Blackwell switchgrass</name>
    <dbReference type="NCBI Taxonomy" id="38727"/>
    <lineage>
        <taxon>Eukaryota</taxon>
        <taxon>Viridiplantae</taxon>
        <taxon>Streptophyta</taxon>
        <taxon>Embryophyta</taxon>
        <taxon>Tracheophyta</taxon>
        <taxon>Spermatophyta</taxon>
        <taxon>Magnoliopsida</taxon>
        <taxon>Liliopsida</taxon>
        <taxon>Poales</taxon>
        <taxon>Poaceae</taxon>
        <taxon>PACMAD clade</taxon>
        <taxon>Panicoideae</taxon>
        <taxon>Panicodae</taxon>
        <taxon>Paniceae</taxon>
        <taxon>Panicinae</taxon>
        <taxon>Panicum</taxon>
        <taxon>Panicum sect. Hiantes</taxon>
    </lineage>
</organism>
<gene>
    <name evidence="7" type="ORF">PVAP13_9NG293600</name>
</gene>
<evidence type="ECO:0000256" key="3">
    <source>
        <dbReference type="ARBA" id="ARBA00022576"/>
    </source>
</evidence>
<dbReference type="InterPro" id="IPR004839">
    <property type="entry name" value="Aminotransferase_I/II_large"/>
</dbReference>
<dbReference type="PANTHER" id="PTHR43807">
    <property type="entry name" value="FI04487P"/>
    <property type="match status" value="1"/>
</dbReference>
<dbReference type="GO" id="GO:0016212">
    <property type="term" value="F:kynurenine-oxoglutarate transaminase activity"/>
    <property type="evidence" value="ECO:0007669"/>
    <property type="project" value="TreeGrafter"/>
</dbReference>
<dbReference type="Gene3D" id="3.40.640.10">
    <property type="entry name" value="Type I PLP-dependent aspartate aminotransferase-like (Major domain)"/>
    <property type="match status" value="2"/>
</dbReference>
<evidence type="ECO:0000313" key="8">
    <source>
        <dbReference type="Proteomes" id="UP000823388"/>
    </source>
</evidence>
<comment type="caution">
    <text evidence="7">The sequence shown here is derived from an EMBL/GenBank/DDBJ whole genome shotgun (WGS) entry which is preliminary data.</text>
</comment>
<keyword evidence="3" id="KW-0032">Aminotransferase</keyword>
<sequence>MERRLSAASRRSAPSRIQQLSHLAQRVGAVNLAEGFPDFPAPPHVKAAAAAAIAADHNQYRHVQGICDILAETAKRDHGLDADPLTDFVICCGQSEAFAAAIFAIIDPGDEVLLFDPAYETYETCIELARGVPVYVPLDPPSWTLNQDEFLKSFTSRTKAVVLNSPHNPTGKVFSKEELLIIAQACQKMDCFAITDEVDLQQAPKASLSSLSLHIVYVSFVNRLLKQNFITCCLNVFEYFQVYEYITYDENKHISLASLPGMQERTIITSSLSKTYSVTGWRIGWACAPASIASAIRNIHVKLTDSAPAPFQEAALIALTSTPDFYSSLKKDYEVRRDFILLLLKDFGFHISFKPQGSVFVFAELPSSCQISDIDFVTNLINGAGVAAVPGRGFFHRNCDGESYHHRYVRFAFCKSDDTLMAAALRMRKLADTKGKTCLTGSGKQEDQTVSASH</sequence>
<dbReference type="Gene3D" id="3.90.1150.10">
    <property type="entry name" value="Aspartate Aminotransferase, domain 1"/>
    <property type="match status" value="1"/>
</dbReference>
<dbReference type="Pfam" id="PF00155">
    <property type="entry name" value="Aminotran_1_2"/>
    <property type="match status" value="2"/>
</dbReference>
<dbReference type="InterPro" id="IPR051326">
    <property type="entry name" value="Kynurenine-oxoglutarate_AT"/>
</dbReference>
<name>A0A8T0MPW9_PANVG</name>
<dbReference type="CDD" id="cd00609">
    <property type="entry name" value="AAT_like"/>
    <property type="match status" value="1"/>
</dbReference>
<keyword evidence="5" id="KW-0663">Pyridoxal phosphate</keyword>
<protein>
    <recommendedName>
        <fullName evidence="6">Aminotransferase class I/classII large domain-containing protein</fullName>
    </recommendedName>
</protein>
<evidence type="ECO:0000259" key="6">
    <source>
        <dbReference type="Pfam" id="PF00155"/>
    </source>
</evidence>
<evidence type="ECO:0000256" key="4">
    <source>
        <dbReference type="ARBA" id="ARBA00022679"/>
    </source>
</evidence>
<dbReference type="AlphaFoldDB" id="A0A8T0MPW9"/>
<reference evidence="7" key="1">
    <citation type="submission" date="2020-05" db="EMBL/GenBank/DDBJ databases">
        <title>WGS assembly of Panicum virgatum.</title>
        <authorList>
            <person name="Lovell J.T."/>
            <person name="Jenkins J."/>
            <person name="Shu S."/>
            <person name="Juenger T.E."/>
            <person name="Schmutz J."/>
        </authorList>
    </citation>
    <scope>NUCLEOTIDE SEQUENCE</scope>
    <source>
        <strain evidence="7">AP13</strain>
    </source>
</reference>
<keyword evidence="4" id="KW-0808">Transferase</keyword>
<evidence type="ECO:0000256" key="5">
    <source>
        <dbReference type="ARBA" id="ARBA00022898"/>
    </source>
</evidence>
<feature type="domain" description="Aminotransferase class I/classII large" evidence="6">
    <location>
        <begin position="245"/>
        <end position="396"/>
    </location>
</feature>
<dbReference type="Proteomes" id="UP000823388">
    <property type="component" value="Chromosome 9N"/>
</dbReference>
<dbReference type="InterPro" id="IPR004838">
    <property type="entry name" value="NHTrfase_class1_PyrdxlP-BS"/>
</dbReference>
<dbReference type="EMBL" id="CM029054">
    <property type="protein sequence ID" value="KAG2537409.1"/>
    <property type="molecule type" value="Genomic_DNA"/>
</dbReference>
<dbReference type="FunFam" id="3.90.1150.10:FF:000096">
    <property type="entry name" value="ATP-binding cassette sub-family A member 3-like Protein"/>
    <property type="match status" value="1"/>
</dbReference>
<keyword evidence="8" id="KW-1185">Reference proteome</keyword>
<proteinExistence type="inferred from homology"/>
<accession>A0A8T0MPW9</accession>
<comment type="cofactor">
    <cofactor evidence="1">
        <name>pyridoxal 5'-phosphate</name>
        <dbReference type="ChEBI" id="CHEBI:597326"/>
    </cofactor>
</comment>
<comment type="similarity">
    <text evidence="2">Belongs to the class-I pyridoxal-phosphate-dependent aminotransferase family.</text>
</comment>
<dbReference type="PROSITE" id="PS00105">
    <property type="entry name" value="AA_TRANSFER_CLASS_1"/>
    <property type="match status" value="1"/>
</dbReference>
<feature type="domain" description="Aminotransferase class I/classII large" evidence="6">
    <location>
        <begin position="30"/>
        <end position="198"/>
    </location>
</feature>
<dbReference type="GO" id="GO:0030170">
    <property type="term" value="F:pyridoxal phosphate binding"/>
    <property type="evidence" value="ECO:0007669"/>
    <property type="project" value="InterPro"/>
</dbReference>
<evidence type="ECO:0000256" key="2">
    <source>
        <dbReference type="ARBA" id="ARBA00007441"/>
    </source>
</evidence>
<evidence type="ECO:0000256" key="1">
    <source>
        <dbReference type="ARBA" id="ARBA00001933"/>
    </source>
</evidence>
<evidence type="ECO:0000313" key="7">
    <source>
        <dbReference type="EMBL" id="KAG2537409.1"/>
    </source>
</evidence>
<dbReference type="SUPFAM" id="SSF53383">
    <property type="entry name" value="PLP-dependent transferases"/>
    <property type="match status" value="1"/>
</dbReference>
<dbReference type="InterPro" id="IPR015422">
    <property type="entry name" value="PyrdxlP-dep_Trfase_small"/>
</dbReference>